<keyword evidence="3" id="KW-1185">Reference proteome</keyword>
<evidence type="ECO:0000256" key="1">
    <source>
        <dbReference type="SAM" id="MobiDB-lite"/>
    </source>
</evidence>
<dbReference type="Proteomes" id="UP000605427">
    <property type="component" value="Unassembled WGS sequence"/>
</dbReference>
<name>A0ABQ2A5M7_9BACL</name>
<dbReference type="EMBL" id="BMDD01000006">
    <property type="protein sequence ID" value="GGH85392.1"/>
    <property type="molecule type" value="Genomic_DNA"/>
</dbReference>
<comment type="caution">
    <text evidence="2">The sequence shown here is derived from an EMBL/GenBank/DDBJ whole genome shotgun (WGS) entry which is preliminary data.</text>
</comment>
<organism evidence="2 3">
    <name type="scientific">Saccharibacillus endophyticus</name>
    <dbReference type="NCBI Taxonomy" id="2060666"/>
    <lineage>
        <taxon>Bacteria</taxon>
        <taxon>Bacillati</taxon>
        <taxon>Bacillota</taxon>
        <taxon>Bacilli</taxon>
        <taxon>Bacillales</taxon>
        <taxon>Paenibacillaceae</taxon>
        <taxon>Saccharibacillus</taxon>
    </lineage>
</organism>
<evidence type="ECO:0000313" key="3">
    <source>
        <dbReference type="Proteomes" id="UP000605427"/>
    </source>
</evidence>
<feature type="region of interest" description="Disordered" evidence="1">
    <location>
        <begin position="1"/>
        <end position="45"/>
    </location>
</feature>
<gene>
    <name evidence="2" type="ORF">GCM10007362_42700</name>
</gene>
<reference evidence="3" key="1">
    <citation type="journal article" date="2019" name="Int. J. Syst. Evol. Microbiol.">
        <title>The Global Catalogue of Microorganisms (GCM) 10K type strain sequencing project: providing services to taxonomists for standard genome sequencing and annotation.</title>
        <authorList>
            <consortium name="The Broad Institute Genomics Platform"/>
            <consortium name="The Broad Institute Genome Sequencing Center for Infectious Disease"/>
            <person name="Wu L."/>
            <person name="Ma J."/>
        </authorList>
    </citation>
    <scope>NUCLEOTIDE SEQUENCE [LARGE SCALE GENOMIC DNA]</scope>
    <source>
        <strain evidence="3">CCM 8702</strain>
    </source>
</reference>
<evidence type="ECO:0000313" key="2">
    <source>
        <dbReference type="EMBL" id="GGH85392.1"/>
    </source>
</evidence>
<proteinExistence type="predicted"/>
<accession>A0ABQ2A5M7</accession>
<sequence length="45" mass="5330">MRTPETRIRIPDCEKPEVREGRRSKGKDRKKDKAEKEGATNNRDF</sequence>
<protein>
    <submittedName>
        <fullName evidence="2">Uncharacterized protein</fullName>
    </submittedName>
</protein>